<evidence type="ECO:0000313" key="3">
    <source>
        <dbReference type="Proteomes" id="UP001419268"/>
    </source>
</evidence>
<reference evidence="2 3" key="1">
    <citation type="submission" date="2024-01" db="EMBL/GenBank/DDBJ databases">
        <title>Genome assemblies of Stephania.</title>
        <authorList>
            <person name="Yang L."/>
        </authorList>
    </citation>
    <scope>NUCLEOTIDE SEQUENCE [LARGE SCALE GENOMIC DNA]</scope>
    <source>
        <strain evidence="2">JXDWG</strain>
        <tissue evidence="2">Leaf</tissue>
    </source>
</reference>
<feature type="compositionally biased region" description="Low complexity" evidence="1">
    <location>
        <begin position="174"/>
        <end position="183"/>
    </location>
</feature>
<accession>A0AAP0DZN8</accession>
<evidence type="ECO:0000256" key="1">
    <source>
        <dbReference type="SAM" id="MobiDB-lite"/>
    </source>
</evidence>
<dbReference type="Proteomes" id="UP001419268">
    <property type="component" value="Unassembled WGS sequence"/>
</dbReference>
<protein>
    <submittedName>
        <fullName evidence="2">Uncharacterized protein</fullName>
    </submittedName>
</protein>
<evidence type="ECO:0000313" key="2">
    <source>
        <dbReference type="EMBL" id="KAK9083916.1"/>
    </source>
</evidence>
<feature type="region of interest" description="Disordered" evidence="1">
    <location>
        <begin position="84"/>
        <end position="192"/>
    </location>
</feature>
<proteinExistence type="predicted"/>
<sequence>MWENRGDTIATAAVNEGHDHQDYMTWYRSVTRRFVGHDGALRDYSRNLVHRRGECLSRMGTSKVFFALDEGIQILDEDERRRSTLSHDGIDVEQDINEDNEQDDEEDDQAEPNIEVRRRRARPEIVRERTRRPRPPRPSTQTEIAAESSRRSPPARSSRSRASRTETVGESSRRSSPPQQEPQMFVPRPPSVNLPPYYFDPYAPGPSSSYVDPGMPHPQMYPSLPQYMPSPYTPTPHTYNMPYGGDPSFMNLLTMPQPHVPFPQPHAGSQYFGMVPPPIFGSISSRGESSQEPEETQQSTRRDSSQDQLPQQAQPDVQTHRPTRQSKVRRFASPSNNVNGTAEIDCMMSLLDVMVICN</sequence>
<feature type="region of interest" description="Disordered" evidence="1">
    <location>
        <begin position="273"/>
        <end position="340"/>
    </location>
</feature>
<feature type="compositionally biased region" description="Basic residues" evidence="1">
    <location>
        <begin position="321"/>
        <end position="330"/>
    </location>
</feature>
<gene>
    <name evidence="2" type="ORF">Scep_030387</name>
</gene>
<dbReference type="EMBL" id="JBBNAG010000013">
    <property type="protein sequence ID" value="KAK9083916.1"/>
    <property type="molecule type" value="Genomic_DNA"/>
</dbReference>
<dbReference type="AlphaFoldDB" id="A0AAP0DZN8"/>
<name>A0AAP0DZN8_9MAGN</name>
<keyword evidence="3" id="KW-1185">Reference proteome</keyword>
<organism evidence="2 3">
    <name type="scientific">Stephania cephalantha</name>
    <dbReference type="NCBI Taxonomy" id="152367"/>
    <lineage>
        <taxon>Eukaryota</taxon>
        <taxon>Viridiplantae</taxon>
        <taxon>Streptophyta</taxon>
        <taxon>Embryophyta</taxon>
        <taxon>Tracheophyta</taxon>
        <taxon>Spermatophyta</taxon>
        <taxon>Magnoliopsida</taxon>
        <taxon>Ranunculales</taxon>
        <taxon>Menispermaceae</taxon>
        <taxon>Menispermoideae</taxon>
        <taxon>Cissampelideae</taxon>
        <taxon>Stephania</taxon>
    </lineage>
</organism>
<comment type="caution">
    <text evidence="2">The sequence shown here is derived from an EMBL/GenBank/DDBJ whole genome shotgun (WGS) entry which is preliminary data.</text>
</comment>
<feature type="compositionally biased region" description="Acidic residues" evidence="1">
    <location>
        <begin position="91"/>
        <end position="110"/>
    </location>
</feature>